<dbReference type="OrthoDB" id="10381204at2759"/>
<organism evidence="2 3">
    <name type="scientific">Laccaria amethystina LaAM-08-1</name>
    <dbReference type="NCBI Taxonomy" id="1095629"/>
    <lineage>
        <taxon>Eukaryota</taxon>
        <taxon>Fungi</taxon>
        <taxon>Dikarya</taxon>
        <taxon>Basidiomycota</taxon>
        <taxon>Agaricomycotina</taxon>
        <taxon>Agaricomycetes</taxon>
        <taxon>Agaricomycetidae</taxon>
        <taxon>Agaricales</taxon>
        <taxon>Agaricineae</taxon>
        <taxon>Hydnangiaceae</taxon>
        <taxon>Laccaria</taxon>
    </lineage>
</organism>
<evidence type="ECO:0000313" key="2">
    <source>
        <dbReference type="EMBL" id="KIJ98859.1"/>
    </source>
</evidence>
<name>A0A0C9WN78_9AGAR</name>
<evidence type="ECO:0000313" key="3">
    <source>
        <dbReference type="Proteomes" id="UP000054477"/>
    </source>
</evidence>
<keyword evidence="3" id="KW-1185">Reference proteome</keyword>
<proteinExistence type="predicted"/>
<dbReference type="EMBL" id="KN838660">
    <property type="protein sequence ID" value="KIJ98859.1"/>
    <property type="molecule type" value="Genomic_DNA"/>
</dbReference>
<dbReference type="HOGENOM" id="CLU_2386554_0_0_1"/>
<gene>
    <name evidence="2" type="ORF">K443DRAFT_103272</name>
</gene>
<reference evidence="3" key="2">
    <citation type="submission" date="2015-01" db="EMBL/GenBank/DDBJ databases">
        <title>Evolutionary Origins and Diversification of the Mycorrhizal Mutualists.</title>
        <authorList>
            <consortium name="DOE Joint Genome Institute"/>
            <consortium name="Mycorrhizal Genomics Consortium"/>
            <person name="Kohler A."/>
            <person name="Kuo A."/>
            <person name="Nagy L.G."/>
            <person name="Floudas D."/>
            <person name="Copeland A."/>
            <person name="Barry K.W."/>
            <person name="Cichocki N."/>
            <person name="Veneault-Fourrey C."/>
            <person name="LaButti K."/>
            <person name="Lindquist E.A."/>
            <person name="Lipzen A."/>
            <person name="Lundell T."/>
            <person name="Morin E."/>
            <person name="Murat C."/>
            <person name="Riley R."/>
            <person name="Ohm R."/>
            <person name="Sun H."/>
            <person name="Tunlid A."/>
            <person name="Henrissat B."/>
            <person name="Grigoriev I.V."/>
            <person name="Hibbett D.S."/>
            <person name="Martin F."/>
        </authorList>
    </citation>
    <scope>NUCLEOTIDE SEQUENCE [LARGE SCALE GENOMIC DNA]</scope>
    <source>
        <strain evidence="3">LaAM-08-1</strain>
    </source>
</reference>
<accession>A0A0C9WN78</accession>
<evidence type="ECO:0000256" key="1">
    <source>
        <dbReference type="SAM" id="MobiDB-lite"/>
    </source>
</evidence>
<dbReference type="Proteomes" id="UP000054477">
    <property type="component" value="Unassembled WGS sequence"/>
</dbReference>
<feature type="region of interest" description="Disordered" evidence="1">
    <location>
        <begin position="37"/>
        <end position="58"/>
    </location>
</feature>
<sequence>MQPESSCESCLLPLTLCSCYPSQPPAFSDDNTTNFNYAGSSRGQERTLPADSTRFNAGTAETAPRPLFASLEQSGWPTNPLPLLGTQWLYRPRLMN</sequence>
<reference evidence="2 3" key="1">
    <citation type="submission" date="2014-04" db="EMBL/GenBank/DDBJ databases">
        <authorList>
            <consortium name="DOE Joint Genome Institute"/>
            <person name="Kuo A."/>
            <person name="Kohler A."/>
            <person name="Nagy L.G."/>
            <person name="Floudas D."/>
            <person name="Copeland A."/>
            <person name="Barry K.W."/>
            <person name="Cichocki N."/>
            <person name="Veneault-Fourrey C."/>
            <person name="LaButti K."/>
            <person name="Lindquist E.A."/>
            <person name="Lipzen A."/>
            <person name="Lundell T."/>
            <person name="Morin E."/>
            <person name="Murat C."/>
            <person name="Sun H."/>
            <person name="Tunlid A."/>
            <person name="Henrissat B."/>
            <person name="Grigoriev I.V."/>
            <person name="Hibbett D.S."/>
            <person name="Martin F."/>
            <person name="Nordberg H.P."/>
            <person name="Cantor M.N."/>
            <person name="Hua S.X."/>
        </authorList>
    </citation>
    <scope>NUCLEOTIDE SEQUENCE [LARGE SCALE GENOMIC DNA]</scope>
    <source>
        <strain evidence="2 3">LaAM-08-1</strain>
    </source>
</reference>
<protein>
    <submittedName>
        <fullName evidence="2">Uncharacterized protein</fullName>
    </submittedName>
</protein>
<dbReference type="AlphaFoldDB" id="A0A0C9WN78"/>